<dbReference type="AlphaFoldDB" id="A0AAV4EVV3"/>
<feature type="region of interest" description="Disordered" evidence="1">
    <location>
        <begin position="68"/>
        <end position="97"/>
    </location>
</feature>
<organism evidence="2 3">
    <name type="scientific">Elysia marginata</name>
    <dbReference type="NCBI Taxonomy" id="1093978"/>
    <lineage>
        <taxon>Eukaryota</taxon>
        <taxon>Metazoa</taxon>
        <taxon>Spiralia</taxon>
        <taxon>Lophotrochozoa</taxon>
        <taxon>Mollusca</taxon>
        <taxon>Gastropoda</taxon>
        <taxon>Heterobranchia</taxon>
        <taxon>Euthyneura</taxon>
        <taxon>Panpulmonata</taxon>
        <taxon>Sacoglossa</taxon>
        <taxon>Placobranchoidea</taxon>
        <taxon>Plakobranchidae</taxon>
        <taxon>Elysia</taxon>
    </lineage>
</organism>
<sequence>MIEVNGCVIIILRSRKLVVDEPEVRAVRNLHSYATKPTGFKPRGLHGVTRVIFCPDLMQQHPDHLRGASRLGWRGSGGDGCGKGEGGRVEKVLWERE</sequence>
<comment type="caution">
    <text evidence="2">The sequence shown here is derived from an EMBL/GenBank/DDBJ whole genome shotgun (WGS) entry which is preliminary data.</text>
</comment>
<dbReference type="EMBL" id="BMAT01003943">
    <property type="protein sequence ID" value="GFR65302.1"/>
    <property type="molecule type" value="Genomic_DNA"/>
</dbReference>
<feature type="compositionally biased region" description="Basic and acidic residues" evidence="1">
    <location>
        <begin position="85"/>
        <end position="97"/>
    </location>
</feature>
<name>A0AAV4EVV3_9GAST</name>
<gene>
    <name evidence="2" type="ORF">ElyMa_001944300</name>
</gene>
<feature type="compositionally biased region" description="Gly residues" evidence="1">
    <location>
        <begin position="74"/>
        <end position="84"/>
    </location>
</feature>
<reference evidence="2 3" key="1">
    <citation type="journal article" date="2021" name="Elife">
        <title>Chloroplast acquisition without the gene transfer in kleptoplastic sea slugs, Plakobranchus ocellatus.</title>
        <authorList>
            <person name="Maeda T."/>
            <person name="Takahashi S."/>
            <person name="Yoshida T."/>
            <person name="Shimamura S."/>
            <person name="Takaki Y."/>
            <person name="Nagai Y."/>
            <person name="Toyoda A."/>
            <person name="Suzuki Y."/>
            <person name="Arimoto A."/>
            <person name="Ishii H."/>
            <person name="Satoh N."/>
            <person name="Nishiyama T."/>
            <person name="Hasebe M."/>
            <person name="Maruyama T."/>
            <person name="Minagawa J."/>
            <person name="Obokata J."/>
            <person name="Shigenobu S."/>
        </authorList>
    </citation>
    <scope>NUCLEOTIDE SEQUENCE [LARGE SCALE GENOMIC DNA]</scope>
</reference>
<accession>A0AAV4EVV3</accession>
<protein>
    <submittedName>
        <fullName evidence="2">Uncharacterized protein</fullName>
    </submittedName>
</protein>
<evidence type="ECO:0000313" key="2">
    <source>
        <dbReference type="EMBL" id="GFR65302.1"/>
    </source>
</evidence>
<dbReference type="Proteomes" id="UP000762676">
    <property type="component" value="Unassembled WGS sequence"/>
</dbReference>
<proteinExistence type="predicted"/>
<keyword evidence="3" id="KW-1185">Reference proteome</keyword>
<evidence type="ECO:0000313" key="3">
    <source>
        <dbReference type="Proteomes" id="UP000762676"/>
    </source>
</evidence>
<evidence type="ECO:0000256" key="1">
    <source>
        <dbReference type="SAM" id="MobiDB-lite"/>
    </source>
</evidence>